<evidence type="ECO:0000256" key="1">
    <source>
        <dbReference type="ARBA" id="ARBA00002121"/>
    </source>
</evidence>
<dbReference type="NCBIfam" id="TIGR00083">
    <property type="entry name" value="ribF"/>
    <property type="match status" value="1"/>
</dbReference>
<dbReference type="PANTHER" id="PTHR22749:SF6">
    <property type="entry name" value="RIBOFLAVIN KINASE"/>
    <property type="match status" value="1"/>
</dbReference>
<evidence type="ECO:0000256" key="5">
    <source>
        <dbReference type="ARBA" id="ARBA00022643"/>
    </source>
</evidence>
<dbReference type="RefSeq" id="WP_068702249.1">
    <property type="nucleotide sequence ID" value="NZ_MAKX01000001.1"/>
</dbReference>
<proteinExistence type="inferred from homology"/>
<dbReference type="Proteomes" id="UP000093186">
    <property type="component" value="Unassembled WGS sequence"/>
</dbReference>
<evidence type="ECO:0000256" key="6">
    <source>
        <dbReference type="ARBA" id="ARBA00022679"/>
    </source>
</evidence>
<organism evidence="17 18">
    <name type="scientific">Tenacibaculum soleae</name>
    <dbReference type="NCBI Taxonomy" id="447689"/>
    <lineage>
        <taxon>Bacteria</taxon>
        <taxon>Pseudomonadati</taxon>
        <taxon>Bacteroidota</taxon>
        <taxon>Flavobacteriia</taxon>
        <taxon>Flavobacteriales</taxon>
        <taxon>Flavobacteriaceae</taxon>
        <taxon>Tenacibaculum</taxon>
    </lineage>
</organism>
<dbReference type="EC" id="2.7.1.26" evidence="15"/>
<comment type="catalytic activity">
    <reaction evidence="13 15">
        <text>riboflavin + ATP = FMN + ADP + H(+)</text>
        <dbReference type="Rhea" id="RHEA:14357"/>
        <dbReference type="ChEBI" id="CHEBI:15378"/>
        <dbReference type="ChEBI" id="CHEBI:30616"/>
        <dbReference type="ChEBI" id="CHEBI:57986"/>
        <dbReference type="ChEBI" id="CHEBI:58210"/>
        <dbReference type="ChEBI" id="CHEBI:456216"/>
        <dbReference type="EC" id="2.7.1.26"/>
    </reaction>
</comment>
<dbReference type="Gene3D" id="3.40.50.620">
    <property type="entry name" value="HUPs"/>
    <property type="match status" value="1"/>
</dbReference>
<keyword evidence="8 15" id="KW-0547">Nucleotide-binding</keyword>
<name>A0A1B9Y1I4_9FLAO</name>
<dbReference type="GO" id="GO:0009231">
    <property type="term" value="P:riboflavin biosynthetic process"/>
    <property type="evidence" value="ECO:0007669"/>
    <property type="project" value="InterPro"/>
</dbReference>
<dbReference type="InterPro" id="IPR023465">
    <property type="entry name" value="Riboflavin_kinase_dom_sf"/>
</dbReference>
<dbReference type="InterPro" id="IPR023468">
    <property type="entry name" value="Riboflavin_kinase"/>
</dbReference>
<dbReference type="InterPro" id="IPR002606">
    <property type="entry name" value="Riboflavin_kinase_bac"/>
</dbReference>
<dbReference type="STRING" id="447689.BA195_02870"/>
<reference evidence="17 18" key="1">
    <citation type="submission" date="2016-06" db="EMBL/GenBank/DDBJ databases">
        <title>Draft Genome Sequence of Tenacibaculum soleae UCD-KL19.</title>
        <authorList>
            <person name="Eisen J.A."/>
            <person name="Coil D.A."/>
            <person name="Lujan K.M."/>
        </authorList>
    </citation>
    <scope>NUCLEOTIDE SEQUENCE [LARGE SCALE GENOMIC DNA]</scope>
    <source>
        <strain evidence="17 18">UCD-KL19</strain>
    </source>
</reference>
<comment type="pathway">
    <text evidence="2 15">Cofactor biosynthesis; FAD biosynthesis; FAD from FMN: step 1/1.</text>
</comment>
<dbReference type="Gene3D" id="2.40.30.30">
    <property type="entry name" value="Riboflavin kinase-like"/>
    <property type="match status" value="1"/>
</dbReference>
<dbReference type="Pfam" id="PF01687">
    <property type="entry name" value="Flavokinase"/>
    <property type="match status" value="1"/>
</dbReference>
<evidence type="ECO:0000259" key="16">
    <source>
        <dbReference type="SMART" id="SM00904"/>
    </source>
</evidence>
<evidence type="ECO:0000256" key="9">
    <source>
        <dbReference type="ARBA" id="ARBA00022777"/>
    </source>
</evidence>
<dbReference type="Pfam" id="PF06574">
    <property type="entry name" value="FAD_syn"/>
    <property type="match status" value="1"/>
</dbReference>
<evidence type="ECO:0000256" key="8">
    <source>
        <dbReference type="ARBA" id="ARBA00022741"/>
    </source>
</evidence>
<keyword evidence="5 15" id="KW-0288">FMN</keyword>
<evidence type="ECO:0000256" key="7">
    <source>
        <dbReference type="ARBA" id="ARBA00022695"/>
    </source>
</evidence>
<dbReference type="UniPathway" id="UPA00276">
    <property type="reaction ID" value="UER00406"/>
</dbReference>
<evidence type="ECO:0000256" key="4">
    <source>
        <dbReference type="ARBA" id="ARBA00022630"/>
    </source>
</evidence>
<dbReference type="SUPFAM" id="SSF82114">
    <property type="entry name" value="Riboflavin kinase-like"/>
    <property type="match status" value="1"/>
</dbReference>
<keyword evidence="4 15" id="KW-0285">Flavoprotein</keyword>
<dbReference type="SUPFAM" id="SSF52374">
    <property type="entry name" value="Nucleotidylyl transferase"/>
    <property type="match status" value="1"/>
</dbReference>
<dbReference type="GO" id="GO:0008531">
    <property type="term" value="F:riboflavin kinase activity"/>
    <property type="evidence" value="ECO:0007669"/>
    <property type="project" value="UniProtKB-UniRule"/>
</dbReference>
<keyword evidence="18" id="KW-1185">Reference proteome</keyword>
<feature type="domain" description="Riboflavin kinase" evidence="16">
    <location>
        <begin position="182"/>
        <end position="307"/>
    </location>
</feature>
<dbReference type="SMART" id="SM00904">
    <property type="entry name" value="Flavokinase"/>
    <property type="match status" value="1"/>
</dbReference>
<evidence type="ECO:0000256" key="11">
    <source>
        <dbReference type="ARBA" id="ARBA00022840"/>
    </source>
</evidence>
<evidence type="ECO:0000313" key="17">
    <source>
        <dbReference type="EMBL" id="OCK43663.1"/>
    </source>
</evidence>
<dbReference type="InterPro" id="IPR014729">
    <property type="entry name" value="Rossmann-like_a/b/a_fold"/>
</dbReference>
<evidence type="ECO:0000256" key="12">
    <source>
        <dbReference type="ARBA" id="ARBA00023268"/>
    </source>
</evidence>
<keyword evidence="12" id="KW-0511">Multifunctional enzyme</keyword>
<dbReference type="CDD" id="cd02064">
    <property type="entry name" value="FAD_synthetase_N"/>
    <property type="match status" value="1"/>
</dbReference>
<evidence type="ECO:0000313" key="18">
    <source>
        <dbReference type="Proteomes" id="UP000093186"/>
    </source>
</evidence>
<gene>
    <name evidence="17" type="ORF">BA195_02870</name>
</gene>
<evidence type="ECO:0000256" key="10">
    <source>
        <dbReference type="ARBA" id="ARBA00022827"/>
    </source>
</evidence>
<evidence type="ECO:0000256" key="13">
    <source>
        <dbReference type="ARBA" id="ARBA00047880"/>
    </source>
</evidence>
<comment type="pathway">
    <text evidence="3 15">Cofactor biosynthesis; FMN biosynthesis; FMN from riboflavin (ATP route): step 1/1.</text>
</comment>
<keyword evidence="10 15" id="KW-0274">FAD</keyword>
<evidence type="ECO:0000256" key="2">
    <source>
        <dbReference type="ARBA" id="ARBA00004726"/>
    </source>
</evidence>
<evidence type="ECO:0000256" key="15">
    <source>
        <dbReference type="PIRNR" id="PIRNR004491"/>
    </source>
</evidence>
<comment type="catalytic activity">
    <reaction evidence="14 15">
        <text>FMN + ATP + H(+) = FAD + diphosphate</text>
        <dbReference type="Rhea" id="RHEA:17237"/>
        <dbReference type="ChEBI" id="CHEBI:15378"/>
        <dbReference type="ChEBI" id="CHEBI:30616"/>
        <dbReference type="ChEBI" id="CHEBI:33019"/>
        <dbReference type="ChEBI" id="CHEBI:57692"/>
        <dbReference type="ChEBI" id="CHEBI:58210"/>
        <dbReference type="EC" id="2.7.7.2"/>
    </reaction>
</comment>
<evidence type="ECO:0000256" key="3">
    <source>
        <dbReference type="ARBA" id="ARBA00005201"/>
    </source>
</evidence>
<protein>
    <recommendedName>
        <fullName evidence="15">Riboflavin biosynthesis protein</fullName>
    </recommendedName>
    <domain>
        <recommendedName>
            <fullName evidence="15">Riboflavin kinase</fullName>
            <ecNumber evidence="15">2.7.1.26</ecNumber>
        </recommendedName>
        <alternativeName>
            <fullName evidence="15">Flavokinase</fullName>
        </alternativeName>
    </domain>
    <domain>
        <recommendedName>
            <fullName evidence="15">FMN adenylyltransferase</fullName>
            <ecNumber evidence="15">2.7.7.2</ecNumber>
        </recommendedName>
        <alternativeName>
            <fullName evidence="15">FAD pyrophosphorylase</fullName>
        </alternativeName>
        <alternativeName>
            <fullName evidence="15">FAD synthase</fullName>
        </alternativeName>
    </domain>
</protein>
<keyword evidence="11 15" id="KW-0067">ATP-binding</keyword>
<dbReference type="GO" id="GO:0009398">
    <property type="term" value="P:FMN biosynthetic process"/>
    <property type="evidence" value="ECO:0007669"/>
    <property type="project" value="UniProtKB-UniRule"/>
</dbReference>
<dbReference type="NCBIfam" id="NF004162">
    <property type="entry name" value="PRK05627.1-5"/>
    <property type="match status" value="1"/>
</dbReference>
<dbReference type="UniPathway" id="UPA00277">
    <property type="reaction ID" value="UER00407"/>
</dbReference>
<dbReference type="PIRSF" id="PIRSF004491">
    <property type="entry name" value="FAD_Synth"/>
    <property type="match status" value="1"/>
</dbReference>
<dbReference type="FunFam" id="3.40.50.620:FF:000021">
    <property type="entry name" value="Riboflavin biosynthesis protein"/>
    <property type="match status" value="1"/>
</dbReference>
<dbReference type="NCBIfam" id="NF004160">
    <property type="entry name" value="PRK05627.1-3"/>
    <property type="match status" value="1"/>
</dbReference>
<accession>A0A1B9Y1I4</accession>
<dbReference type="OrthoDB" id="9803667at2"/>
<sequence>MKVIHSIFDFTPTQKTIVTIGTFDGVHIGHQKIIKELVDEAKKTNKKAVLLTFFPHPRMVLQKDLSIKLINTIDERAQYLEKLGLDYLIIHPFSKEFSRLTALDFVRDILVNQLNTSKLIIGYDHHFGKNREGNIEQLTEYSHLYDFTVEEIPAQDIDEVSVSSTKIRKALANGQLKTANNYLGYNFSLTGKVVNGKQLGGQIGFPTANINVLETYKLIPKTGVYIVQSIIDNSTIFGMMNIGNRPTVNGDHQTIEVHFFNFNANLYNQTLTIELLYFLRDEQKFNSVNDLVIQLKKDEETAINFLKVTPKPN</sequence>
<dbReference type="EMBL" id="MAKX01000001">
    <property type="protein sequence ID" value="OCK43663.1"/>
    <property type="molecule type" value="Genomic_DNA"/>
</dbReference>
<comment type="caution">
    <text evidence="17">The sequence shown here is derived from an EMBL/GenBank/DDBJ whole genome shotgun (WGS) entry which is preliminary data.</text>
</comment>
<comment type="similarity">
    <text evidence="15">Belongs to the ribF family.</text>
</comment>
<dbReference type="GO" id="GO:0003919">
    <property type="term" value="F:FMN adenylyltransferase activity"/>
    <property type="evidence" value="ECO:0007669"/>
    <property type="project" value="UniProtKB-UniRule"/>
</dbReference>
<keyword evidence="7 15" id="KW-0548">Nucleotidyltransferase</keyword>
<dbReference type="InterPro" id="IPR015865">
    <property type="entry name" value="Riboflavin_kinase_bac/euk"/>
</dbReference>
<evidence type="ECO:0000256" key="14">
    <source>
        <dbReference type="ARBA" id="ARBA00049494"/>
    </source>
</evidence>
<dbReference type="GO" id="GO:0006747">
    <property type="term" value="P:FAD biosynthetic process"/>
    <property type="evidence" value="ECO:0007669"/>
    <property type="project" value="UniProtKB-UniRule"/>
</dbReference>
<keyword evidence="9 15" id="KW-0418">Kinase</keyword>
<keyword evidence="6 15" id="KW-0808">Transferase</keyword>
<dbReference type="GO" id="GO:0005524">
    <property type="term" value="F:ATP binding"/>
    <property type="evidence" value="ECO:0007669"/>
    <property type="project" value="UniProtKB-UniRule"/>
</dbReference>
<dbReference type="EC" id="2.7.7.2" evidence="15"/>
<comment type="function">
    <text evidence="1">Catalyzes the phosphorylation of riboflavin to FMN followed by the adenylation of FMN to FAD.</text>
</comment>
<dbReference type="InterPro" id="IPR015864">
    <property type="entry name" value="FAD_synthase"/>
</dbReference>
<dbReference type="AlphaFoldDB" id="A0A1B9Y1I4"/>
<dbReference type="PANTHER" id="PTHR22749">
    <property type="entry name" value="RIBOFLAVIN KINASE/FMN ADENYLYLTRANSFERASE"/>
    <property type="match status" value="1"/>
</dbReference>